<feature type="domain" description="Arginine repressor DNA-binding" evidence="8">
    <location>
        <begin position="1"/>
        <end position="67"/>
    </location>
</feature>
<dbReference type="GO" id="GO:0003677">
    <property type="term" value="F:DNA binding"/>
    <property type="evidence" value="ECO:0007669"/>
    <property type="project" value="UniProtKB-KW"/>
</dbReference>
<dbReference type="InterPro" id="IPR036251">
    <property type="entry name" value="Arg_repress_C_sf"/>
</dbReference>
<evidence type="ECO:0000256" key="6">
    <source>
        <dbReference type="ARBA" id="ARBA00023163"/>
    </source>
</evidence>
<organism evidence="10 11">
    <name type="scientific">Enterococcus canintestini</name>
    <dbReference type="NCBI Taxonomy" id="317010"/>
    <lineage>
        <taxon>Bacteria</taxon>
        <taxon>Bacillati</taxon>
        <taxon>Bacillota</taxon>
        <taxon>Bacilli</taxon>
        <taxon>Lactobacillales</taxon>
        <taxon>Enterococcaceae</taxon>
        <taxon>Enterococcus</taxon>
    </lineage>
</organism>
<evidence type="ECO:0000259" key="9">
    <source>
        <dbReference type="Pfam" id="PF02863"/>
    </source>
</evidence>
<dbReference type="Gene3D" id="3.30.1360.40">
    <property type="match status" value="1"/>
</dbReference>
<evidence type="ECO:0000259" key="8">
    <source>
        <dbReference type="Pfam" id="PF01316"/>
    </source>
</evidence>
<comment type="subcellular location">
    <subcellularLocation>
        <location evidence="1 7">Cytoplasm</location>
    </subcellularLocation>
</comment>
<comment type="pathway">
    <text evidence="7">Amino-acid biosynthesis; L-arginine biosynthesis [regulation].</text>
</comment>
<dbReference type="InterPro" id="IPR020899">
    <property type="entry name" value="Arg_repress_C"/>
</dbReference>
<dbReference type="AlphaFoldDB" id="A0A267HSN6"/>
<keyword evidence="3 7" id="KW-0963">Cytoplasm</keyword>
<dbReference type="UniPathway" id="UPA00068"/>
<comment type="function">
    <text evidence="7">Regulates arginine biosynthesis genes.</text>
</comment>
<dbReference type="Proteomes" id="UP000216797">
    <property type="component" value="Unassembled WGS sequence"/>
</dbReference>
<dbReference type="InterPro" id="IPR001669">
    <property type="entry name" value="Arg_repress"/>
</dbReference>
<dbReference type="PANTHER" id="PTHR34471">
    <property type="entry name" value="ARGININE REPRESSOR"/>
    <property type="match status" value="1"/>
</dbReference>
<reference evidence="10 11" key="1">
    <citation type="submission" date="2015-08" db="EMBL/GenBank/DDBJ databases">
        <title>Enterococcus genome sequence.</title>
        <authorList>
            <person name="Acedo J.Z."/>
            <person name="Vederas J.C."/>
        </authorList>
    </citation>
    <scope>NUCLEOTIDE SEQUENCE [LARGE SCALE GENOMIC DNA]</scope>
    <source>
        <strain evidence="10 11">49</strain>
    </source>
</reference>
<evidence type="ECO:0000256" key="7">
    <source>
        <dbReference type="HAMAP-Rule" id="MF_00173"/>
    </source>
</evidence>
<dbReference type="SUPFAM" id="SSF55252">
    <property type="entry name" value="C-terminal domain of arginine repressor"/>
    <property type="match status" value="1"/>
</dbReference>
<keyword evidence="4 7" id="KW-0805">Transcription regulation</keyword>
<dbReference type="RefSeq" id="WP_095006762.1">
    <property type="nucleotide sequence ID" value="NZ_LHUG01000006.1"/>
</dbReference>
<dbReference type="EMBL" id="LHUG01000006">
    <property type="protein sequence ID" value="PAB00528.1"/>
    <property type="molecule type" value="Genomic_DNA"/>
</dbReference>
<comment type="caution">
    <text evidence="10">The sequence shown here is derived from an EMBL/GenBank/DDBJ whole genome shotgun (WGS) entry which is preliminary data.</text>
</comment>
<dbReference type="HAMAP" id="MF_00173">
    <property type="entry name" value="Arg_repressor"/>
    <property type="match status" value="1"/>
</dbReference>
<dbReference type="PANTHER" id="PTHR34471:SF1">
    <property type="entry name" value="ARGININE REPRESSOR"/>
    <property type="match status" value="1"/>
</dbReference>
<proteinExistence type="inferred from homology"/>
<sequence>MRKADRHLLIKQIISNQTVRTQEELLNILESHGVSATQATISRDIRDLKIIKAPDDNGIARFEIFQGDRFDGDGREEERRLIHMVEDVVVKVERVHFLTIIVTIPDNAQVLCALIDDIEVPEKVTTIAGFDTVIVISRTEEDAAKIEEYFSSHIIA</sequence>
<dbReference type="InterPro" id="IPR036390">
    <property type="entry name" value="WH_DNA-bd_sf"/>
</dbReference>
<dbReference type="Pfam" id="PF02863">
    <property type="entry name" value="Arg_repressor_C"/>
    <property type="match status" value="1"/>
</dbReference>
<dbReference type="GO" id="GO:0006526">
    <property type="term" value="P:L-arginine biosynthetic process"/>
    <property type="evidence" value="ECO:0007669"/>
    <property type="project" value="UniProtKB-UniPathway"/>
</dbReference>
<evidence type="ECO:0000256" key="5">
    <source>
        <dbReference type="ARBA" id="ARBA00023125"/>
    </source>
</evidence>
<keyword evidence="7" id="KW-0028">Amino-acid biosynthesis</keyword>
<evidence type="ECO:0000256" key="1">
    <source>
        <dbReference type="ARBA" id="ARBA00004496"/>
    </source>
</evidence>
<dbReference type="Pfam" id="PF01316">
    <property type="entry name" value="Arg_repressor"/>
    <property type="match status" value="1"/>
</dbReference>
<protein>
    <recommendedName>
        <fullName evidence="7">Arginine repressor</fullName>
    </recommendedName>
</protein>
<accession>A0A267HSN6</accession>
<dbReference type="PRINTS" id="PR01467">
    <property type="entry name" value="ARGREPRESSOR"/>
</dbReference>
<dbReference type="SUPFAM" id="SSF46785">
    <property type="entry name" value="Winged helix' DNA-binding domain"/>
    <property type="match status" value="1"/>
</dbReference>
<name>A0A267HSN6_9ENTE</name>
<evidence type="ECO:0000313" key="11">
    <source>
        <dbReference type="Proteomes" id="UP000216797"/>
    </source>
</evidence>
<gene>
    <name evidence="7" type="primary">argR</name>
    <name evidence="10" type="ORF">AKL21_08535</name>
</gene>
<keyword evidence="6 7" id="KW-0804">Transcription</keyword>
<comment type="similarity">
    <text evidence="2 7">Belongs to the ArgR family.</text>
</comment>
<keyword evidence="11" id="KW-1185">Reference proteome</keyword>
<dbReference type="InterPro" id="IPR020900">
    <property type="entry name" value="Arg_repress_DNA-bd"/>
</dbReference>
<keyword evidence="7" id="KW-0678">Repressor</keyword>
<dbReference type="Gene3D" id="1.10.10.10">
    <property type="entry name" value="Winged helix-like DNA-binding domain superfamily/Winged helix DNA-binding domain"/>
    <property type="match status" value="1"/>
</dbReference>
<dbReference type="GO" id="GO:1900079">
    <property type="term" value="P:regulation of arginine biosynthetic process"/>
    <property type="evidence" value="ECO:0007669"/>
    <property type="project" value="UniProtKB-UniRule"/>
</dbReference>
<keyword evidence="7" id="KW-0055">Arginine biosynthesis</keyword>
<evidence type="ECO:0000256" key="2">
    <source>
        <dbReference type="ARBA" id="ARBA00008316"/>
    </source>
</evidence>
<dbReference type="GO" id="GO:0005737">
    <property type="term" value="C:cytoplasm"/>
    <property type="evidence" value="ECO:0007669"/>
    <property type="project" value="UniProtKB-SubCell"/>
</dbReference>
<dbReference type="GO" id="GO:0051259">
    <property type="term" value="P:protein complex oligomerization"/>
    <property type="evidence" value="ECO:0007669"/>
    <property type="project" value="InterPro"/>
</dbReference>
<dbReference type="InterPro" id="IPR036388">
    <property type="entry name" value="WH-like_DNA-bd_sf"/>
</dbReference>
<dbReference type="GO" id="GO:0003700">
    <property type="term" value="F:DNA-binding transcription factor activity"/>
    <property type="evidence" value="ECO:0007669"/>
    <property type="project" value="UniProtKB-UniRule"/>
</dbReference>
<evidence type="ECO:0000256" key="3">
    <source>
        <dbReference type="ARBA" id="ARBA00022490"/>
    </source>
</evidence>
<dbReference type="GO" id="GO:0034618">
    <property type="term" value="F:arginine binding"/>
    <property type="evidence" value="ECO:0007669"/>
    <property type="project" value="InterPro"/>
</dbReference>
<evidence type="ECO:0000256" key="4">
    <source>
        <dbReference type="ARBA" id="ARBA00023015"/>
    </source>
</evidence>
<evidence type="ECO:0000313" key="10">
    <source>
        <dbReference type="EMBL" id="PAB00528.1"/>
    </source>
</evidence>
<keyword evidence="5 7" id="KW-0238">DNA-binding</keyword>
<feature type="domain" description="Arginine repressor C-terminal" evidence="9">
    <location>
        <begin position="86"/>
        <end position="151"/>
    </location>
</feature>